<evidence type="ECO:0000256" key="1">
    <source>
        <dbReference type="ARBA" id="ARBA00010923"/>
    </source>
</evidence>
<dbReference type="Proteomes" id="UP000608420">
    <property type="component" value="Unassembled WGS sequence"/>
</dbReference>
<feature type="domain" description="Type I restriction modification DNA specificity" evidence="4">
    <location>
        <begin position="15"/>
        <end position="189"/>
    </location>
</feature>
<reference evidence="6" key="1">
    <citation type="journal article" date="2019" name="Int. J. Syst. Evol. Microbiol.">
        <title>The Global Catalogue of Microorganisms (GCM) 10K type strain sequencing project: providing services to taxonomists for standard genome sequencing and annotation.</title>
        <authorList>
            <consortium name="The Broad Institute Genomics Platform"/>
            <consortium name="The Broad Institute Genome Sequencing Center for Infectious Disease"/>
            <person name="Wu L."/>
            <person name="Ma J."/>
        </authorList>
    </citation>
    <scope>NUCLEOTIDE SEQUENCE [LARGE SCALE GENOMIC DNA]</scope>
    <source>
        <strain evidence="6">CGMCC 1.15420</strain>
    </source>
</reference>
<evidence type="ECO:0000256" key="2">
    <source>
        <dbReference type="ARBA" id="ARBA00022747"/>
    </source>
</evidence>
<organism evidence="5 6">
    <name type="scientific">Paenibacillus aceti</name>
    <dbReference type="NCBI Taxonomy" id="1820010"/>
    <lineage>
        <taxon>Bacteria</taxon>
        <taxon>Bacillati</taxon>
        <taxon>Bacillota</taxon>
        <taxon>Bacilli</taxon>
        <taxon>Bacillales</taxon>
        <taxon>Paenibacillaceae</taxon>
        <taxon>Paenibacillus</taxon>
    </lineage>
</organism>
<sequence length="396" mass="46156">MSTRVPSIRFNEFTEEWKEVDFSEVFEEVNERTSDTANYPLFSLTLEKGVTPKSERYERSFLLKKDEDNYKIVKDDEFVYNPMNLTLGAVAKYNGGQSIAVSGYYNVFRTKEGFNSEFFENLLKTGKMILQYKSIATGSLIEKQRVHFSQFIKIKRSIPTFLEQKKIGDFFSLLDRKIEKQQDKIEQLELFKKGMLQKIYSQELRFKDDRGQDFPEWNIEIFEQIATNSSKKINPQSKTNIPCIELENIVGNRGQINGYFSSHEQQSTKNQFSKGAVLFGKLRPYLKKYWFATFDGICSSEIWVITTTNSKVCNEYLYFIIQSDMFQQAANVSSGSKMPRTEWDSIRSLDIPIPSLEEQKKIASFLFTLEEKILKEETKVKALNQLKAGLMQQMFI</sequence>
<dbReference type="EMBL" id="BMIW01000004">
    <property type="protein sequence ID" value="GGF88671.1"/>
    <property type="molecule type" value="Genomic_DNA"/>
</dbReference>
<dbReference type="Pfam" id="PF01420">
    <property type="entry name" value="Methylase_S"/>
    <property type="match status" value="2"/>
</dbReference>
<keyword evidence="2" id="KW-0680">Restriction system</keyword>
<dbReference type="SUPFAM" id="SSF116734">
    <property type="entry name" value="DNA methylase specificity domain"/>
    <property type="match status" value="2"/>
</dbReference>
<evidence type="ECO:0000313" key="5">
    <source>
        <dbReference type="EMBL" id="GGF88671.1"/>
    </source>
</evidence>
<keyword evidence="3" id="KW-0238">DNA-binding</keyword>
<evidence type="ECO:0000313" key="6">
    <source>
        <dbReference type="Proteomes" id="UP000608420"/>
    </source>
</evidence>
<keyword evidence="6" id="KW-1185">Reference proteome</keyword>
<protein>
    <submittedName>
        <fullName evidence="5">Type I restriction-modification enzyme, S subunit</fullName>
    </submittedName>
</protein>
<evidence type="ECO:0000259" key="4">
    <source>
        <dbReference type="Pfam" id="PF01420"/>
    </source>
</evidence>
<proteinExistence type="inferred from homology"/>
<feature type="domain" description="Type I restriction modification DNA specificity" evidence="4">
    <location>
        <begin position="220"/>
        <end position="379"/>
    </location>
</feature>
<accession>A0ABQ1VQ29</accession>
<comment type="caution">
    <text evidence="5">The sequence shown here is derived from an EMBL/GenBank/DDBJ whole genome shotgun (WGS) entry which is preliminary data.</text>
</comment>
<dbReference type="PANTHER" id="PTHR30408:SF12">
    <property type="entry name" value="TYPE I RESTRICTION ENZYME MJAVIII SPECIFICITY SUBUNIT"/>
    <property type="match status" value="1"/>
</dbReference>
<gene>
    <name evidence="5" type="ORF">GCM10010913_07690</name>
</gene>
<evidence type="ECO:0000256" key="3">
    <source>
        <dbReference type="ARBA" id="ARBA00023125"/>
    </source>
</evidence>
<dbReference type="InterPro" id="IPR052021">
    <property type="entry name" value="Type-I_RS_S_subunit"/>
</dbReference>
<dbReference type="RefSeq" id="WP_120463191.1">
    <property type="nucleotide sequence ID" value="NZ_BMIW01000004.1"/>
</dbReference>
<comment type="similarity">
    <text evidence="1">Belongs to the type-I restriction system S methylase family.</text>
</comment>
<dbReference type="InterPro" id="IPR044946">
    <property type="entry name" value="Restrct_endonuc_typeI_TRD_sf"/>
</dbReference>
<dbReference type="PANTHER" id="PTHR30408">
    <property type="entry name" value="TYPE-1 RESTRICTION ENZYME ECOKI SPECIFICITY PROTEIN"/>
    <property type="match status" value="1"/>
</dbReference>
<dbReference type="InterPro" id="IPR000055">
    <property type="entry name" value="Restrct_endonuc_typeI_TRD"/>
</dbReference>
<dbReference type="Gene3D" id="3.90.220.20">
    <property type="entry name" value="DNA methylase specificity domains"/>
    <property type="match status" value="2"/>
</dbReference>
<name>A0ABQ1VQ29_9BACL</name>